<sequence>MTEPCLETVATEDLTEHDAHQAEALVRAVFGSEFEPHDWVHALGGTHVLARLDGLVIAHAAAVPRLLVHDGKEIDGRYVEAVAVDSDRRGTGLGRIVLDRLEAVIEDEGALGVLNSLPGAIGFWEGRGWVRWRGLLGVVGNGEDPRPPADGENVMVFRPPSSIDVEGTLCVNNRVGPRW</sequence>
<dbReference type="GeneID" id="85487669"/>
<organism evidence="2 3">
    <name type="scientific">Rhodococcoides kroppenstedtii</name>
    <dbReference type="NCBI Taxonomy" id="293050"/>
    <lineage>
        <taxon>Bacteria</taxon>
        <taxon>Bacillati</taxon>
        <taxon>Actinomycetota</taxon>
        <taxon>Actinomycetes</taxon>
        <taxon>Mycobacteriales</taxon>
        <taxon>Nocardiaceae</taxon>
        <taxon>Rhodococcoides</taxon>
    </lineage>
</organism>
<dbReference type="RefSeq" id="WP_068366448.1">
    <property type="nucleotide sequence ID" value="NZ_FOJN01000022.1"/>
</dbReference>
<dbReference type="InterPro" id="IPR016181">
    <property type="entry name" value="Acyl_CoA_acyltransferase"/>
</dbReference>
<name>A0A1I0UEQ4_9NOCA</name>
<protein>
    <submittedName>
        <fullName evidence="2">Aminoglycoside 2'-N-acetyltransferase I</fullName>
    </submittedName>
</protein>
<dbReference type="Proteomes" id="UP000182054">
    <property type="component" value="Unassembled WGS sequence"/>
</dbReference>
<dbReference type="OrthoDB" id="70281at2"/>
<dbReference type="PROSITE" id="PS51186">
    <property type="entry name" value="GNAT"/>
    <property type="match status" value="1"/>
</dbReference>
<evidence type="ECO:0000313" key="2">
    <source>
        <dbReference type="EMBL" id="SFA62363.1"/>
    </source>
</evidence>
<dbReference type="CDD" id="cd04301">
    <property type="entry name" value="NAT_SF"/>
    <property type="match status" value="1"/>
</dbReference>
<dbReference type="EMBL" id="FOJN01000022">
    <property type="protein sequence ID" value="SFA62363.1"/>
    <property type="molecule type" value="Genomic_DNA"/>
</dbReference>
<dbReference type="GO" id="GO:0016747">
    <property type="term" value="F:acyltransferase activity, transferring groups other than amino-acyl groups"/>
    <property type="evidence" value="ECO:0007669"/>
    <property type="project" value="InterPro"/>
</dbReference>
<evidence type="ECO:0000313" key="3">
    <source>
        <dbReference type="Proteomes" id="UP000182054"/>
    </source>
</evidence>
<dbReference type="Gene3D" id="3.40.630.30">
    <property type="match status" value="1"/>
</dbReference>
<evidence type="ECO:0000259" key="1">
    <source>
        <dbReference type="PROSITE" id="PS51186"/>
    </source>
</evidence>
<dbReference type="Pfam" id="PF00583">
    <property type="entry name" value="Acetyltransf_1"/>
    <property type="match status" value="1"/>
</dbReference>
<reference evidence="2 3" key="1">
    <citation type="submission" date="2016-10" db="EMBL/GenBank/DDBJ databases">
        <authorList>
            <person name="de Groot N.N."/>
        </authorList>
    </citation>
    <scope>NUCLEOTIDE SEQUENCE [LARGE SCALE GENOMIC DNA]</scope>
    <source>
        <strain evidence="2 3">DSM 44908</strain>
    </source>
</reference>
<keyword evidence="2" id="KW-0808">Transferase</keyword>
<accession>A0A1I0UEQ4</accession>
<feature type="domain" description="N-acetyltransferase" evidence="1">
    <location>
        <begin position="9"/>
        <end position="160"/>
    </location>
</feature>
<dbReference type="InterPro" id="IPR000182">
    <property type="entry name" value="GNAT_dom"/>
</dbReference>
<dbReference type="AlphaFoldDB" id="A0A1I0UEQ4"/>
<proteinExistence type="predicted"/>
<dbReference type="SUPFAM" id="SSF55729">
    <property type="entry name" value="Acyl-CoA N-acyltransferases (Nat)"/>
    <property type="match status" value="1"/>
</dbReference>
<gene>
    <name evidence="2" type="ORF">SAMN05444374_12236</name>
</gene>